<reference evidence="2 3" key="1">
    <citation type="submission" date="2017-10" db="EMBL/GenBank/DDBJ databases">
        <title>Sequencing the genomes of 1000 actinobacteria strains.</title>
        <authorList>
            <person name="Klenk H.-P."/>
        </authorList>
    </citation>
    <scope>NUCLEOTIDE SEQUENCE [LARGE SCALE GENOMIC DNA]</scope>
    <source>
        <strain evidence="2 3">DSM 21838</strain>
    </source>
</reference>
<dbReference type="PANTHER" id="PTHR42923:SF3">
    <property type="entry name" value="PROTOPORPHYRINOGEN OXIDASE"/>
    <property type="match status" value="1"/>
</dbReference>
<evidence type="ECO:0000313" key="3">
    <source>
        <dbReference type="Proteomes" id="UP000222106"/>
    </source>
</evidence>
<accession>A0A2A9EP45</accession>
<dbReference type="GO" id="GO:0016491">
    <property type="term" value="F:oxidoreductase activity"/>
    <property type="evidence" value="ECO:0007669"/>
    <property type="project" value="InterPro"/>
</dbReference>
<dbReference type="Gene3D" id="3.50.50.60">
    <property type="entry name" value="FAD/NAD(P)-binding domain"/>
    <property type="match status" value="1"/>
</dbReference>
<dbReference type="SUPFAM" id="SSF51905">
    <property type="entry name" value="FAD/NAD(P)-binding domain"/>
    <property type="match status" value="1"/>
</dbReference>
<dbReference type="InterPro" id="IPR002937">
    <property type="entry name" value="Amino_oxidase"/>
</dbReference>
<dbReference type="RefSeq" id="WP_098484023.1">
    <property type="nucleotide sequence ID" value="NZ_PDJI01000004.1"/>
</dbReference>
<keyword evidence="3" id="KW-1185">Reference proteome</keyword>
<dbReference type="Proteomes" id="UP000222106">
    <property type="component" value="Unassembled WGS sequence"/>
</dbReference>
<dbReference type="Gene3D" id="1.10.3110.10">
    <property type="entry name" value="protoporphyrinogen ix oxidase, domain 3"/>
    <property type="match status" value="1"/>
</dbReference>
<dbReference type="OrthoDB" id="3450553at2"/>
<protein>
    <submittedName>
        <fullName evidence="2">Oxygen-dependent protoporphyrinogen oxidase</fullName>
    </submittedName>
</protein>
<dbReference type="Pfam" id="PF01593">
    <property type="entry name" value="Amino_oxidase"/>
    <property type="match status" value="1"/>
</dbReference>
<dbReference type="PRINTS" id="PR00420">
    <property type="entry name" value="RNGMNOXGNASE"/>
</dbReference>
<organism evidence="2 3">
    <name type="scientific">Georgenia soli</name>
    <dbReference type="NCBI Taxonomy" id="638953"/>
    <lineage>
        <taxon>Bacteria</taxon>
        <taxon>Bacillati</taxon>
        <taxon>Actinomycetota</taxon>
        <taxon>Actinomycetes</taxon>
        <taxon>Micrococcales</taxon>
        <taxon>Bogoriellaceae</taxon>
        <taxon>Georgenia</taxon>
    </lineage>
</organism>
<dbReference type="PANTHER" id="PTHR42923">
    <property type="entry name" value="PROTOPORPHYRINOGEN OXIDASE"/>
    <property type="match status" value="1"/>
</dbReference>
<dbReference type="InterPro" id="IPR036188">
    <property type="entry name" value="FAD/NAD-bd_sf"/>
</dbReference>
<dbReference type="Gene3D" id="3.90.660.20">
    <property type="entry name" value="Protoporphyrinogen oxidase, mitochondrial, domain 2"/>
    <property type="match status" value="1"/>
</dbReference>
<dbReference type="SUPFAM" id="SSF54373">
    <property type="entry name" value="FAD-linked reductases, C-terminal domain"/>
    <property type="match status" value="1"/>
</dbReference>
<dbReference type="InterPro" id="IPR050464">
    <property type="entry name" value="Zeta_carotene_desat/Oxidored"/>
</dbReference>
<dbReference type="EMBL" id="PDJI01000004">
    <property type="protein sequence ID" value="PFG40032.1"/>
    <property type="molecule type" value="Genomic_DNA"/>
</dbReference>
<feature type="domain" description="Amine oxidase" evidence="1">
    <location>
        <begin position="28"/>
        <end position="459"/>
    </location>
</feature>
<gene>
    <name evidence="2" type="ORF">ATJ97_2552</name>
</gene>
<dbReference type="AlphaFoldDB" id="A0A2A9EP45"/>
<name>A0A2A9EP45_9MICO</name>
<proteinExistence type="predicted"/>
<comment type="caution">
    <text evidence="2">The sequence shown here is derived from an EMBL/GenBank/DDBJ whole genome shotgun (WGS) entry which is preliminary data.</text>
</comment>
<evidence type="ECO:0000259" key="1">
    <source>
        <dbReference type="Pfam" id="PF01593"/>
    </source>
</evidence>
<sequence>MTASRPPAPPPSADDDGTLDAVVAGAGVAGLVAARTLALQGLRPLVLEAGEAVGGLVTGGVVGGLEVDLGAEAFALRRPEVRALADELGLPVEVPTGGSWVYSAGRAFPIPAESILGIPADPSAPDVAPALGPEGTARAAQDAELDPAVGADAQDLAGLVRARMGEAVLDRLVRPVAGGIHAADPADLAADAVVPGLRAALAEHGSLAAAVRALRSAAPSGSAVATTTGGLFRLPRALAGAVAAAGGEVRTRTTVTGLRRAGGVWEVDVLDEGAPARLRARRVVLATPGRAALDLLAQLLPGPLPDLPAGTALTHVTLAVRAPALDRAPRGSGLLVAPGPGPVRAKALTHASAKWPWLAAATAAGEHVLRLSYGRPGEPPAGVDVDRACSDAELLLGEAIAEVRDAVVVAREGALAPTTPAHREAVAELQARAAALPGLAVTGSWVAGTGLASVVPHARAAASALAPQFPQE</sequence>
<evidence type="ECO:0000313" key="2">
    <source>
        <dbReference type="EMBL" id="PFG40032.1"/>
    </source>
</evidence>